<dbReference type="InterPro" id="IPR002043">
    <property type="entry name" value="UDG_fam1"/>
</dbReference>
<dbReference type="EMBL" id="KP136799">
    <property type="protein sequence ID" value="AJG42970.1"/>
    <property type="molecule type" value="Genomic_DNA"/>
</dbReference>
<organism evidence="8 9">
    <name type="scientific">phocid gammaherpesvirus 3</name>
    <dbReference type="NCBI Taxonomy" id="2560643"/>
    <lineage>
        <taxon>Viruses</taxon>
        <taxon>Duplodnaviria</taxon>
        <taxon>Heunggongvirae</taxon>
        <taxon>Peploviricota</taxon>
        <taxon>Herviviricetes</taxon>
        <taxon>Herpesvirales</taxon>
        <taxon>Orthoherpesviridae</taxon>
        <taxon>Gammaherpesvirinae</taxon>
        <taxon>Percavirus</taxon>
        <taxon>Percavirus phocidgamma3</taxon>
    </lineage>
</organism>
<evidence type="ECO:0000256" key="5">
    <source>
        <dbReference type="ARBA" id="ARBA00023204"/>
    </source>
</evidence>
<dbReference type="GO" id="GO:0004844">
    <property type="term" value="F:uracil DNA N-glycosylase activity"/>
    <property type="evidence" value="ECO:0007669"/>
    <property type="project" value="InterPro"/>
</dbReference>
<dbReference type="SMART" id="SM00987">
    <property type="entry name" value="UreE_C"/>
    <property type="match status" value="1"/>
</dbReference>
<protein>
    <submittedName>
        <fullName evidence="8">Uracil DNA glycosylase</fullName>
    </submittedName>
</protein>
<dbReference type="HAMAP" id="MF_00148">
    <property type="entry name" value="UDG"/>
    <property type="match status" value="1"/>
</dbReference>
<keyword evidence="2" id="KW-1048">Host nucleus</keyword>
<keyword evidence="3" id="KW-0227">DNA damage</keyword>
<evidence type="ECO:0000256" key="6">
    <source>
        <dbReference type="PROSITE-ProRule" id="PRU10072"/>
    </source>
</evidence>
<sequence length="254" mass="29007">MEQWLTTHVWNCSNKTTLTEITNQDLLLSCEWMDFLQLSPFLKKKLLCLLQTVERMRLTTIVYPPKERIMYWSEICKPEDIKVVILGQDPYHGGQATGLAFSVFKGITVPPSLKNIYLEISKSDSTFQVPNHGCLDNWAKQGVLLLNTVLTVEKGKAASHTDLGWLWFTNYVISKLSENLSNCVFMLWGSKAIEKASLINCQQHLVLKAQHPSPLAANSNRPSRWPKFIGCNHFVQANNYLKEHGKSPINWNLF</sequence>
<dbReference type="PROSITE" id="PS00130">
    <property type="entry name" value="U_DNA_GLYCOSYLASE"/>
    <property type="match status" value="1"/>
</dbReference>
<evidence type="ECO:0000256" key="3">
    <source>
        <dbReference type="ARBA" id="ARBA00022763"/>
    </source>
</evidence>
<accession>A0A0R5YU95</accession>
<evidence type="ECO:0000256" key="2">
    <source>
        <dbReference type="ARBA" id="ARBA00022562"/>
    </source>
</evidence>
<dbReference type="NCBIfam" id="NF003592">
    <property type="entry name" value="PRK05254.1-5"/>
    <property type="match status" value="1"/>
</dbReference>
<dbReference type="Pfam" id="PF03167">
    <property type="entry name" value="UDG"/>
    <property type="match status" value="1"/>
</dbReference>
<comment type="similarity">
    <text evidence="1">Belongs to the uracil-DNA glycosylase (UDG) superfamily. UNG family.</text>
</comment>
<dbReference type="KEGG" id="vg:65099491"/>
<keyword evidence="4" id="KW-0378">Hydrolase</keyword>
<dbReference type="InterPro" id="IPR005122">
    <property type="entry name" value="Uracil-DNA_glycosylase-like"/>
</dbReference>
<proteinExistence type="inferred from homology"/>
<dbReference type="Proteomes" id="UP000296355">
    <property type="component" value="Segment"/>
</dbReference>
<keyword evidence="9" id="KW-1185">Reference proteome</keyword>
<evidence type="ECO:0000256" key="1">
    <source>
        <dbReference type="ARBA" id="ARBA00008184"/>
    </source>
</evidence>
<dbReference type="CDD" id="cd10027">
    <property type="entry name" value="UDG-F1-like"/>
    <property type="match status" value="1"/>
</dbReference>
<dbReference type="SMART" id="SM00986">
    <property type="entry name" value="UDG"/>
    <property type="match status" value="1"/>
</dbReference>
<feature type="domain" description="Uracil-DNA glycosylase-like" evidence="7">
    <location>
        <begin position="74"/>
        <end position="241"/>
    </location>
</feature>
<dbReference type="InterPro" id="IPR036895">
    <property type="entry name" value="Uracil-DNA_glycosylase-like_sf"/>
</dbReference>
<dbReference type="GeneID" id="65099491"/>
<dbReference type="SUPFAM" id="SSF52141">
    <property type="entry name" value="Uracil-DNA glycosylase-like"/>
    <property type="match status" value="1"/>
</dbReference>
<dbReference type="PANTHER" id="PTHR11264">
    <property type="entry name" value="URACIL-DNA GLYCOSYLASE"/>
    <property type="match status" value="1"/>
</dbReference>
<dbReference type="RefSeq" id="YP_010084501.1">
    <property type="nucleotide sequence ID" value="NC_055139.1"/>
</dbReference>
<dbReference type="InterPro" id="IPR018085">
    <property type="entry name" value="Ura-DNA_Glyclase_AS"/>
</dbReference>
<evidence type="ECO:0000259" key="7">
    <source>
        <dbReference type="SMART" id="SM00986"/>
    </source>
</evidence>
<dbReference type="PANTHER" id="PTHR11264:SF0">
    <property type="entry name" value="URACIL-DNA GLYCOSYLASE"/>
    <property type="match status" value="1"/>
</dbReference>
<dbReference type="GO" id="GO:0097510">
    <property type="term" value="P:base-excision repair, AP site formation via deaminated base removal"/>
    <property type="evidence" value="ECO:0007669"/>
    <property type="project" value="TreeGrafter"/>
</dbReference>
<evidence type="ECO:0000313" key="8">
    <source>
        <dbReference type="EMBL" id="AJG42970.1"/>
    </source>
</evidence>
<evidence type="ECO:0000256" key="4">
    <source>
        <dbReference type="ARBA" id="ARBA00022801"/>
    </source>
</evidence>
<dbReference type="NCBIfam" id="NF003588">
    <property type="entry name" value="PRK05254.1-1"/>
    <property type="match status" value="1"/>
</dbReference>
<evidence type="ECO:0000313" key="9">
    <source>
        <dbReference type="Proteomes" id="UP000296355"/>
    </source>
</evidence>
<feature type="active site" description="Proton acceptor" evidence="6">
    <location>
        <position position="89"/>
    </location>
</feature>
<dbReference type="Gene3D" id="3.40.470.10">
    <property type="entry name" value="Uracil-DNA glycosylase-like domain"/>
    <property type="match status" value="1"/>
</dbReference>
<dbReference type="NCBIfam" id="TIGR00628">
    <property type="entry name" value="ung"/>
    <property type="match status" value="1"/>
</dbReference>
<keyword evidence="5" id="KW-0234">DNA repair</keyword>
<dbReference type="NCBIfam" id="NF003589">
    <property type="entry name" value="PRK05254.1-2"/>
    <property type="match status" value="1"/>
</dbReference>
<name>A0A0R5YU95_9GAMA</name>
<reference evidence="8" key="1">
    <citation type="submission" date="2014-11" db="EMBL/GenBank/DDBJ databases">
        <title>Gammaherpesviruses are widespread among seal species in Canada.</title>
        <authorList>
            <person name="Bellehumeur C."/>
            <person name="Nielsen O."/>
            <person name="Measures L."/>
            <person name="Harwood L."/>
            <person name="Boyle B."/>
            <person name="Gagnon C.A."/>
        </authorList>
    </citation>
    <scope>NUCLEOTIDE SEQUENCE [LARGE SCALE GENOMIC DNA]</scope>
    <source>
        <strain evidence="8">FMV04-1493874</strain>
    </source>
</reference>